<sequence>MPMAAGATDRGRQLVVPAAPTAVTVTDAIAKDAVLAWFRGEFAAANAIIDALCGHLGQVSSESGSEYEAVFAAIHRRRLNWIPVLQMQKYHPIADVAVELKKVTAKKKQEKGDAAGEGDVQMVEEEEEEKMNEEEENGGEMCLDEREFGEEKAKIEEMPMENNEIDGGRNEALAPIEEEDSIGSEITDSGSQGGVQATSAEVDEICSNHGDCEARPAQMKLTKGFSAKEPVKGHMVNVVKGLKCYEDIFTESELAKLNDFVEDLRSAAKNGELSGETFVLFNQQVKGNRREMIQLGVPIFGQIREESANNSQTSNIEPIPALLMTVIDHLIQWQLIPEYKRPNGCLVNFFEEGEYSQPFQKPPHLEQPISTLFLSESTMAFGRSIVSDNEGNYKGPLMLSLKEGSLLVMRGNSADVARHVMSASPNKRVTITFFRVRPDYDQCQSPTPQMSNAMSLWQAGVTGACTLPSGAPYGYEALEVMPKWGILRAPVVMLAPVRPMVMSPGGRPQRDGTGVFLPWAVTSRKPAKHLPPRARKGRYLTLSSPVETRQLPESSPEPGISV</sequence>
<dbReference type="GO" id="GO:0032451">
    <property type="term" value="F:demethylase activity"/>
    <property type="evidence" value="ECO:0007669"/>
    <property type="project" value="InterPro"/>
</dbReference>
<reference evidence="4" key="1">
    <citation type="submission" date="2025-08" db="UniProtKB">
        <authorList>
            <consortium name="RefSeq"/>
        </authorList>
    </citation>
    <scope>IDENTIFICATION</scope>
</reference>
<proteinExistence type="inferred from homology"/>
<dbReference type="AlphaFoldDB" id="A0A6J1D9E3"/>
<dbReference type="PANTHER" id="PTHR31447:SF2">
    <property type="entry name" value="RNA DEMETHYLASE ALKBH10B"/>
    <property type="match status" value="1"/>
</dbReference>
<feature type="compositionally biased region" description="Acidic residues" evidence="2">
    <location>
        <begin position="122"/>
        <end position="138"/>
    </location>
</feature>
<dbReference type="RefSeq" id="XP_022150239.1">
    <property type="nucleotide sequence ID" value="XM_022294547.1"/>
</dbReference>
<keyword evidence="3" id="KW-1185">Reference proteome</keyword>
<dbReference type="GO" id="GO:0006402">
    <property type="term" value="P:mRNA catabolic process"/>
    <property type="evidence" value="ECO:0007669"/>
    <property type="project" value="InterPro"/>
</dbReference>
<dbReference type="InterPro" id="IPR044842">
    <property type="entry name" value="ALKBH9B/ALKBH10B-like"/>
</dbReference>
<name>A0A6J1D9E3_MOMCH</name>
<dbReference type="GO" id="GO:0003729">
    <property type="term" value="F:mRNA binding"/>
    <property type="evidence" value="ECO:0007669"/>
    <property type="project" value="InterPro"/>
</dbReference>
<gene>
    <name evidence="4" type="primary">LOC111018453</name>
</gene>
<accession>A0A6J1D9E3</accession>
<comment type="similarity">
    <text evidence="1">Belongs to the alkB family.</text>
</comment>
<dbReference type="KEGG" id="mcha:111018453"/>
<evidence type="ECO:0000256" key="1">
    <source>
        <dbReference type="ARBA" id="ARBA00007879"/>
    </source>
</evidence>
<protein>
    <submittedName>
        <fullName evidence="4">Uncharacterized protein LOC111018453</fullName>
    </submittedName>
</protein>
<feature type="compositionally biased region" description="Polar residues" evidence="2">
    <location>
        <begin position="541"/>
        <end position="553"/>
    </location>
</feature>
<feature type="region of interest" description="Disordered" evidence="2">
    <location>
        <begin position="526"/>
        <end position="562"/>
    </location>
</feature>
<evidence type="ECO:0000313" key="3">
    <source>
        <dbReference type="Proteomes" id="UP000504603"/>
    </source>
</evidence>
<evidence type="ECO:0000313" key="4">
    <source>
        <dbReference type="RefSeq" id="XP_022150239.1"/>
    </source>
</evidence>
<dbReference type="Proteomes" id="UP000504603">
    <property type="component" value="Unplaced"/>
</dbReference>
<dbReference type="GeneID" id="111018453"/>
<feature type="compositionally biased region" description="Basic residues" evidence="2">
    <location>
        <begin position="526"/>
        <end position="538"/>
    </location>
</feature>
<dbReference type="Gene3D" id="2.60.120.590">
    <property type="entry name" value="Alpha-ketoglutarate-dependent dioxygenase AlkB-like"/>
    <property type="match status" value="1"/>
</dbReference>
<dbReference type="InterPro" id="IPR037151">
    <property type="entry name" value="AlkB-like_sf"/>
</dbReference>
<dbReference type="SUPFAM" id="SSF51197">
    <property type="entry name" value="Clavaminate synthase-like"/>
    <property type="match status" value="1"/>
</dbReference>
<evidence type="ECO:0000256" key="2">
    <source>
        <dbReference type="SAM" id="MobiDB-lite"/>
    </source>
</evidence>
<feature type="region of interest" description="Disordered" evidence="2">
    <location>
        <begin position="107"/>
        <end position="140"/>
    </location>
</feature>
<dbReference type="OrthoDB" id="1916097at2759"/>
<dbReference type="PANTHER" id="PTHR31447">
    <property type="entry name" value="HYDROXYPROLINE-RICH GLYCOPROTEIN FAMILY PROTEIN-RELATED"/>
    <property type="match status" value="1"/>
</dbReference>
<organism evidence="3 4">
    <name type="scientific">Momordica charantia</name>
    <name type="common">Bitter gourd</name>
    <name type="synonym">Balsam pear</name>
    <dbReference type="NCBI Taxonomy" id="3673"/>
    <lineage>
        <taxon>Eukaryota</taxon>
        <taxon>Viridiplantae</taxon>
        <taxon>Streptophyta</taxon>
        <taxon>Embryophyta</taxon>
        <taxon>Tracheophyta</taxon>
        <taxon>Spermatophyta</taxon>
        <taxon>Magnoliopsida</taxon>
        <taxon>eudicotyledons</taxon>
        <taxon>Gunneridae</taxon>
        <taxon>Pentapetalae</taxon>
        <taxon>rosids</taxon>
        <taxon>fabids</taxon>
        <taxon>Cucurbitales</taxon>
        <taxon>Cucurbitaceae</taxon>
        <taxon>Momordiceae</taxon>
        <taxon>Momordica</taxon>
    </lineage>
</organism>